<evidence type="ECO:0008006" key="2">
    <source>
        <dbReference type="Google" id="ProtNLM"/>
    </source>
</evidence>
<reference evidence="1" key="1">
    <citation type="journal article" date="2014" name="Front. Microbiol.">
        <title>High frequency of phylogenetically diverse reductive dehalogenase-homologous genes in deep subseafloor sedimentary metagenomes.</title>
        <authorList>
            <person name="Kawai M."/>
            <person name="Futagami T."/>
            <person name="Toyoda A."/>
            <person name="Takaki Y."/>
            <person name="Nishi S."/>
            <person name="Hori S."/>
            <person name="Arai W."/>
            <person name="Tsubouchi T."/>
            <person name="Morono Y."/>
            <person name="Uchiyama I."/>
            <person name="Ito T."/>
            <person name="Fujiyama A."/>
            <person name="Inagaki F."/>
            <person name="Takami H."/>
        </authorList>
    </citation>
    <scope>NUCLEOTIDE SEQUENCE</scope>
    <source>
        <strain evidence="1">Expedition CK06-06</strain>
    </source>
</reference>
<organism evidence="1">
    <name type="scientific">marine sediment metagenome</name>
    <dbReference type="NCBI Taxonomy" id="412755"/>
    <lineage>
        <taxon>unclassified sequences</taxon>
        <taxon>metagenomes</taxon>
        <taxon>ecological metagenomes</taxon>
    </lineage>
</organism>
<dbReference type="InterPro" id="IPR029033">
    <property type="entry name" value="His_PPase_superfam"/>
</dbReference>
<proteinExistence type="predicted"/>
<dbReference type="SUPFAM" id="SSF53254">
    <property type="entry name" value="Phosphoglycerate mutase-like"/>
    <property type="match status" value="1"/>
</dbReference>
<dbReference type="InterPro" id="IPR013078">
    <property type="entry name" value="His_Pase_superF_clade-1"/>
</dbReference>
<gene>
    <name evidence="1" type="ORF">S12H4_21782</name>
</gene>
<evidence type="ECO:0000313" key="1">
    <source>
        <dbReference type="EMBL" id="GAI85548.1"/>
    </source>
</evidence>
<dbReference type="AlphaFoldDB" id="X1RY26"/>
<dbReference type="CDD" id="cd07040">
    <property type="entry name" value="HP"/>
    <property type="match status" value="1"/>
</dbReference>
<name>X1RY26_9ZZZZ</name>
<dbReference type="Pfam" id="PF00300">
    <property type="entry name" value="His_Phos_1"/>
    <property type="match status" value="1"/>
</dbReference>
<dbReference type="EMBL" id="BARW01011257">
    <property type="protein sequence ID" value="GAI85548.1"/>
    <property type="molecule type" value="Genomic_DNA"/>
</dbReference>
<feature type="non-terminal residue" evidence="1">
    <location>
        <position position="161"/>
    </location>
</feature>
<dbReference type="Gene3D" id="3.40.50.1240">
    <property type="entry name" value="Phosphoglycerate mutase-like"/>
    <property type="match status" value="1"/>
</dbReference>
<sequence length="161" mass="18615">MDINKIWKEADWPSEARQIIEGLKKFPDNSKIILILRHSQRNEPKDFDVDADLNLTPQGRKIAKIFGENLPKDKPIRIFHSKADRCRDTAEEIFNGFKEIGGEAVLKGNLIPLSRIGISLEFFLEENKKYDILKIFNRWTAGLYSPELWSPLTPYCQKAAE</sequence>
<protein>
    <recommendedName>
        <fullName evidence="2">Histidine phosphatase family protein</fullName>
    </recommendedName>
</protein>
<comment type="caution">
    <text evidence="1">The sequence shown here is derived from an EMBL/GenBank/DDBJ whole genome shotgun (WGS) entry which is preliminary data.</text>
</comment>
<accession>X1RY26</accession>